<name>A0A5J6TN38_9CAUD</name>
<organism evidence="1 2">
    <name type="scientific">Mycobacterium phage Lemuria</name>
    <dbReference type="NCBI Taxonomy" id="2599868"/>
    <lineage>
        <taxon>Viruses</taxon>
        <taxon>Duplodnaviria</taxon>
        <taxon>Heunggongvirae</taxon>
        <taxon>Uroviricota</taxon>
        <taxon>Caudoviricetes</taxon>
        <taxon>Gclasvirinae</taxon>
        <taxon>Jolieduovirus</taxon>
        <taxon>Jolieduovirus lemuria</taxon>
    </lineage>
</organism>
<evidence type="ECO:0000313" key="2">
    <source>
        <dbReference type="Proteomes" id="UP000325760"/>
    </source>
</evidence>
<dbReference type="Proteomes" id="UP000325760">
    <property type="component" value="Segment"/>
</dbReference>
<reference evidence="1 2" key="1">
    <citation type="submission" date="2019-07" db="EMBL/GenBank/DDBJ databases">
        <authorList>
            <person name="Divens A.M."/>
            <person name="Garlena R.A."/>
            <person name="Russell D.A."/>
            <person name="Pope W.H."/>
            <person name="Jacobs-Sera D."/>
            <person name="Hatfull G.F."/>
        </authorList>
    </citation>
    <scope>NUCLEOTIDE SEQUENCE [LARGE SCALE GENOMIC DNA]</scope>
</reference>
<dbReference type="GeneID" id="63926214"/>
<keyword evidence="2" id="KW-1185">Reference proteome</keyword>
<sequence length="220" mass="24152">MAGEKENVAIFNPLTLPLPVWHPDGPDGTVDGYVIPFVFVEQRLTGPVENRRAQFRVYPTEFGWRAALRNCPDHAETAEQARAFAAGWIRAAELLEAEALRAAKEEALRRGPVDDDVVDAEVVDDDDDEDQDAGVVLRGDQRVRVLYGEHAGREGRITESTITAGEPITYRVLLKPDDERKRGFETVPITDGALEVLDDEVAGCPACSRGTCTLHGEASQ</sequence>
<accession>A0A5J6TN38</accession>
<dbReference type="RefSeq" id="YP_010051722.1">
    <property type="nucleotide sequence ID" value="NC_054446.1"/>
</dbReference>
<proteinExistence type="predicted"/>
<gene>
    <name evidence="1" type="primary">52</name>
    <name evidence="1" type="ORF">PBI_LEMURIA_52</name>
</gene>
<dbReference type="EMBL" id="MN234185">
    <property type="protein sequence ID" value="QFG10132.1"/>
    <property type="molecule type" value="Genomic_DNA"/>
</dbReference>
<protein>
    <submittedName>
        <fullName evidence="1">Uncharacterized protein</fullName>
    </submittedName>
</protein>
<evidence type="ECO:0000313" key="1">
    <source>
        <dbReference type="EMBL" id="QFG10132.1"/>
    </source>
</evidence>
<dbReference type="KEGG" id="vg:63926214"/>